<dbReference type="OrthoDB" id="120967at2759"/>
<protein>
    <recommendedName>
        <fullName evidence="3">PXA domain-containing protein</fullName>
    </recommendedName>
</protein>
<feature type="domain" description="PXA" evidence="3">
    <location>
        <begin position="49"/>
        <end position="224"/>
    </location>
</feature>
<dbReference type="PANTHER" id="PTHR22775">
    <property type="entry name" value="SORTING NEXIN"/>
    <property type="match status" value="1"/>
</dbReference>
<dbReference type="InterPro" id="IPR003114">
    <property type="entry name" value="Phox_assoc"/>
</dbReference>
<dbReference type="InterPro" id="IPR001683">
    <property type="entry name" value="PX_dom"/>
</dbReference>
<evidence type="ECO:0000256" key="2">
    <source>
        <dbReference type="SAM" id="MobiDB-lite"/>
    </source>
</evidence>
<dbReference type="GO" id="GO:0035091">
    <property type="term" value="F:phosphatidylinositol binding"/>
    <property type="evidence" value="ECO:0007669"/>
    <property type="project" value="InterPro"/>
</dbReference>
<dbReference type="AlphaFoldDB" id="A0A1X2GBG3"/>
<feature type="compositionally biased region" description="Low complexity" evidence="2">
    <location>
        <begin position="258"/>
        <end position="270"/>
    </location>
</feature>
<dbReference type="SMART" id="SM00313">
    <property type="entry name" value="PXA"/>
    <property type="match status" value="1"/>
</dbReference>
<name>A0A1X2GBG3_9FUNG</name>
<dbReference type="STRING" id="101127.A0A1X2GBG3"/>
<keyword evidence="5" id="KW-1185">Reference proteome</keyword>
<sequence length="758" mass="85139">MATAFVFGALYFGRRHPPAVYMPSTLTTSVDEPLMDESDAQYTKLQLFYPPLSKKVAQLLGYFYRDFVGNWWDPLHSPYDDEVETLVKTRLNMAVSSLEKTLLNQERNDIVMATMYGLANTLIIHMRECRTLEDSQLAMDVYIEENPQSPFAQLLARKEQHQQLRGLSQSLLKRILPASDRQSKVLHSMFKELLASHLFGSVLNTCSDPDFINGWLVHYLQPTNAAQQQASADTDGIRSLVEKATEDAMAAEQEDALSSHPLSPTPSTQSVSLEEVQPKKTSIDLPSPTDSPASRKGSVRKASSSGPPTPPLQRPTLMIYPPGTVGFSIMDISAPYQDPHTTDPADLMFLIQIERPSFSRTSDQQHGSEGGGYVITRTYKDFDVFQSLLRFKHPRRVAKVVAKLPLEVTRTWLGKKTTAIQQQQQTDPFSTDAVVEESSLAQSLERYLIKVVRDPELGTEPLIQSFLRKERPTDQGSTQNEMSFADEYQDQVASYQQQQPKSFFSRPFSTSTSTSSANDVLSPISNNGSIAATRWLRAGSLGGSFSSVANSDTTNSDEDDLVQDDRSDLTGPAPTADEIDGDESHAEEEKAKIKSLSAMDTELLIETTYALIVEIFELGTTTTNKAWMRRSMLNLLREIVRRSYTEWVGKQYEHYIQAYLSPDALVAWMAMVQEKFWPDGKYNTNYTARTPEEKEQTKEQARLLLAQQAVPSGVRQLLGDQNTTLAMHRIWCRLQDENLNRVLVLQVMERVIKSIIAG</sequence>
<comment type="similarity">
    <text evidence="1">Belongs to the sorting nexin family.</text>
</comment>
<reference evidence="4 5" key="1">
    <citation type="submission" date="2016-07" db="EMBL/GenBank/DDBJ databases">
        <title>Pervasive Adenine N6-methylation of Active Genes in Fungi.</title>
        <authorList>
            <consortium name="DOE Joint Genome Institute"/>
            <person name="Mondo S.J."/>
            <person name="Dannebaum R.O."/>
            <person name="Kuo R.C."/>
            <person name="Labutti K."/>
            <person name="Haridas S."/>
            <person name="Kuo A."/>
            <person name="Salamov A."/>
            <person name="Ahrendt S.R."/>
            <person name="Lipzen A."/>
            <person name="Sullivan W."/>
            <person name="Andreopoulos W.B."/>
            <person name="Clum A."/>
            <person name="Lindquist E."/>
            <person name="Daum C."/>
            <person name="Ramamoorthy G.K."/>
            <person name="Gryganskyi A."/>
            <person name="Culley D."/>
            <person name="Magnuson J.K."/>
            <person name="James T.Y."/>
            <person name="O'Malley M.A."/>
            <person name="Stajich J.E."/>
            <person name="Spatafora J.W."/>
            <person name="Visel A."/>
            <person name="Grigoriev I.V."/>
        </authorList>
    </citation>
    <scope>NUCLEOTIDE SEQUENCE [LARGE SCALE GENOMIC DNA]</scope>
    <source>
        <strain evidence="4 5">NRRL 3301</strain>
    </source>
</reference>
<dbReference type="CDD" id="cd06093">
    <property type="entry name" value="PX_domain"/>
    <property type="match status" value="1"/>
</dbReference>
<evidence type="ECO:0000313" key="5">
    <source>
        <dbReference type="Proteomes" id="UP000242146"/>
    </source>
</evidence>
<dbReference type="PANTHER" id="PTHR22775:SF47">
    <property type="entry name" value="MEIOTICALLY UP-REGULATED GENE 122 PROTEIN"/>
    <property type="match status" value="1"/>
</dbReference>
<evidence type="ECO:0000259" key="3">
    <source>
        <dbReference type="PROSITE" id="PS51207"/>
    </source>
</evidence>
<dbReference type="EMBL" id="MCGT01000025">
    <property type="protein sequence ID" value="ORX49839.1"/>
    <property type="molecule type" value="Genomic_DNA"/>
</dbReference>
<organism evidence="4 5">
    <name type="scientific">Hesseltinella vesiculosa</name>
    <dbReference type="NCBI Taxonomy" id="101127"/>
    <lineage>
        <taxon>Eukaryota</taxon>
        <taxon>Fungi</taxon>
        <taxon>Fungi incertae sedis</taxon>
        <taxon>Mucoromycota</taxon>
        <taxon>Mucoromycotina</taxon>
        <taxon>Mucoromycetes</taxon>
        <taxon>Mucorales</taxon>
        <taxon>Cunninghamellaceae</taxon>
        <taxon>Hesseltinella</taxon>
    </lineage>
</organism>
<evidence type="ECO:0000256" key="1">
    <source>
        <dbReference type="ARBA" id="ARBA00010883"/>
    </source>
</evidence>
<dbReference type="Pfam" id="PF02194">
    <property type="entry name" value="PXA"/>
    <property type="match status" value="1"/>
</dbReference>
<gene>
    <name evidence="4" type="ORF">DM01DRAFT_1337973</name>
</gene>
<accession>A0A1X2GBG3</accession>
<feature type="region of interest" description="Disordered" evidence="2">
    <location>
        <begin position="245"/>
        <end position="318"/>
    </location>
</feature>
<dbReference type="Pfam" id="PF08628">
    <property type="entry name" value="Nexin_C"/>
    <property type="match status" value="1"/>
</dbReference>
<dbReference type="InterPro" id="IPR013937">
    <property type="entry name" value="Sorting_nexin_C"/>
</dbReference>
<feature type="region of interest" description="Disordered" evidence="2">
    <location>
        <begin position="490"/>
        <end position="523"/>
    </location>
</feature>
<dbReference type="Pfam" id="PF00787">
    <property type="entry name" value="PX"/>
    <property type="match status" value="1"/>
</dbReference>
<feature type="region of interest" description="Disordered" evidence="2">
    <location>
        <begin position="547"/>
        <end position="586"/>
    </location>
</feature>
<dbReference type="InterPro" id="IPR036871">
    <property type="entry name" value="PX_dom_sf"/>
</dbReference>
<evidence type="ECO:0000313" key="4">
    <source>
        <dbReference type="EMBL" id="ORX49839.1"/>
    </source>
</evidence>
<comment type="caution">
    <text evidence="4">The sequence shown here is derived from an EMBL/GenBank/DDBJ whole genome shotgun (WGS) entry which is preliminary data.</text>
</comment>
<dbReference type="PROSITE" id="PS51207">
    <property type="entry name" value="PXA"/>
    <property type="match status" value="1"/>
</dbReference>
<dbReference type="Proteomes" id="UP000242146">
    <property type="component" value="Unassembled WGS sequence"/>
</dbReference>
<dbReference type="Gene3D" id="3.30.1520.10">
    <property type="entry name" value="Phox-like domain"/>
    <property type="match status" value="1"/>
</dbReference>
<proteinExistence type="inferred from homology"/>
<feature type="compositionally biased region" description="Low complexity" evidence="2">
    <location>
        <begin position="490"/>
        <end position="516"/>
    </location>
</feature>